<dbReference type="PANTHER" id="PTHR43297:SF14">
    <property type="entry name" value="ATPASE AAA-TYPE CORE DOMAIN-CONTAINING PROTEIN"/>
    <property type="match status" value="1"/>
</dbReference>
<evidence type="ECO:0000259" key="10">
    <source>
        <dbReference type="PROSITE" id="PS50893"/>
    </source>
</evidence>
<evidence type="ECO:0000313" key="11">
    <source>
        <dbReference type="EMBL" id="OMD19806.1"/>
    </source>
</evidence>
<dbReference type="eggNOG" id="COG0444">
    <property type="taxonomic scope" value="Bacteria"/>
</dbReference>
<dbReference type="STRING" id="189426.PODO_16730"/>
<evidence type="ECO:0000256" key="3">
    <source>
        <dbReference type="ARBA" id="ARBA00022448"/>
    </source>
</evidence>
<sequence length="328" mass="36565">MGEPLLSIDDLHVKFSRSEDEVYAVNGVSFSINENESLGIVGESGSGKSVTLMSSIGLIRENGKITSGTAQFNGKDLLKMRPKQLEDIRGRDIGVVFQDPMTSLNPIMRIGDQIMEAMLTHQYANRKEAFDRTIQLLHEMGIPDPKSRFKSYPHEFSGGMRQRIMIAIALACEPQLLIADEPTTALDVTVQMQILALLQELRRKHGMSVVMVTHDFGLATNFCDKIIVMYGGQIMEKATTDKFISEAAHPYSLGLKRSIIEVGHKGKEIMPIPKTAKTLTQTLTGCPFADRCFYTTERCQNEVPKLRDFSTDHQIACHHAEEVASYAQ</sequence>
<dbReference type="InterPro" id="IPR003439">
    <property type="entry name" value="ABC_transporter-like_ATP-bd"/>
</dbReference>
<keyword evidence="6" id="KW-0547">Nucleotide-binding</keyword>
<comment type="subcellular location">
    <subcellularLocation>
        <location evidence="1">Cell membrane</location>
        <topology evidence="1">Peripheral membrane protein</topology>
    </subcellularLocation>
</comment>
<evidence type="ECO:0000256" key="8">
    <source>
        <dbReference type="ARBA" id="ARBA00022967"/>
    </source>
</evidence>
<dbReference type="Gene3D" id="3.40.50.300">
    <property type="entry name" value="P-loop containing nucleotide triphosphate hydrolases"/>
    <property type="match status" value="1"/>
</dbReference>
<proteinExistence type="inferred from homology"/>
<keyword evidence="13" id="KW-1185">Reference proteome</keyword>
<evidence type="ECO:0000313" key="13">
    <source>
        <dbReference type="Proteomes" id="UP000187158"/>
    </source>
</evidence>
<dbReference type="InterPro" id="IPR027417">
    <property type="entry name" value="P-loop_NTPase"/>
</dbReference>
<evidence type="ECO:0000256" key="4">
    <source>
        <dbReference type="ARBA" id="ARBA00022475"/>
    </source>
</evidence>
<dbReference type="InterPro" id="IPR003593">
    <property type="entry name" value="AAA+_ATPase"/>
</dbReference>
<dbReference type="GO" id="GO:0005524">
    <property type="term" value="F:ATP binding"/>
    <property type="evidence" value="ECO:0007669"/>
    <property type="project" value="UniProtKB-KW"/>
</dbReference>
<dbReference type="GO" id="GO:0015833">
    <property type="term" value="P:peptide transport"/>
    <property type="evidence" value="ECO:0007669"/>
    <property type="project" value="InterPro"/>
</dbReference>
<gene>
    <name evidence="11" type="ORF">BJP51_10760</name>
    <name evidence="12" type="ORF">BSO21_06140</name>
</gene>
<dbReference type="AlphaFoldDB" id="A0A1R0XPU1"/>
<keyword evidence="3" id="KW-0813">Transport</keyword>
<evidence type="ECO:0000313" key="14">
    <source>
        <dbReference type="Proteomes" id="UP000187465"/>
    </source>
</evidence>
<comment type="caution">
    <text evidence="11">The sequence shown here is derived from an EMBL/GenBank/DDBJ whole genome shotgun (WGS) entry which is preliminary data.</text>
</comment>
<evidence type="ECO:0000256" key="7">
    <source>
        <dbReference type="ARBA" id="ARBA00022840"/>
    </source>
</evidence>
<dbReference type="Proteomes" id="UP000187465">
    <property type="component" value="Unassembled WGS sequence"/>
</dbReference>
<dbReference type="SMART" id="SM00382">
    <property type="entry name" value="AAA"/>
    <property type="match status" value="1"/>
</dbReference>
<dbReference type="NCBIfam" id="TIGR01727">
    <property type="entry name" value="oligo_HPY"/>
    <property type="match status" value="1"/>
</dbReference>
<keyword evidence="9" id="KW-0472">Membrane</keyword>
<dbReference type="InterPro" id="IPR050388">
    <property type="entry name" value="ABC_Ni/Peptide_Import"/>
</dbReference>
<keyword evidence="5" id="KW-0997">Cell inner membrane</keyword>
<dbReference type="PANTHER" id="PTHR43297">
    <property type="entry name" value="OLIGOPEPTIDE TRANSPORT ATP-BINDING PROTEIN APPD"/>
    <property type="match status" value="1"/>
</dbReference>
<evidence type="ECO:0000256" key="6">
    <source>
        <dbReference type="ARBA" id="ARBA00022741"/>
    </source>
</evidence>
<keyword evidence="4" id="KW-1003">Cell membrane</keyword>
<dbReference type="Pfam" id="PF08352">
    <property type="entry name" value="oligo_HPY"/>
    <property type="match status" value="1"/>
</dbReference>
<evidence type="ECO:0000256" key="9">
    <source>
        <dbReference type="ARBA" id="ARBA00023136"/>
    </source>
</evidence>
<dbReference type="Proteomes" id="UP000187158">
    <property type="component" value="Unassembled WGS sequence"/>
</dbReference>
<dbReference type="EMBL" id="MPVP01000021">
    <property type="protein sequence ID" value="OMD37126.1"/>
    <property type="molecule type" value="Genomic_DNA"/>
</dbReference>
<dbReference type="GeneID" id="31571828"/>
<dbReference type="GO" id="GO:0005886">
    <property type="term" value="C:plasma membrane"/>
    <property type="evidence" value="ECO:0007669"/>
    <property type="project" value="UniProtKB-SubCell"/>
</dbReference>
<keyword evidence="7 11" id="KW-0067">ATP-binding</keyword>
<dbReference type="KEGG" id="pod:PODO_16730"/>
<evidence type="ECO:0000256" key="5">
    <source>
        <dbReference type="ARBA" id="ARBA00022519"/>
    </source>
</evidence>
<dbReference type="RefSeq" id="WP_036687658.1">
    <property type="nucleotide sequence ID" value="NZ_CP009428.1"/>
</dbReference>
<dbReference type="GO" id="GO:0016887">
    <property type="term" value="F:ATP hydrolysis activity"/>
    <property type="evidence" value="ECO:0007669"/>
    <property type="project" value="InterPro"/>
</dbReference>
<reference evidence="11 14" key="1">
    <citation type="submission" date="2016-10" db="EMBL/GenBank/DDBJ databases">
        <title>Paenibacillus species isolates.</title>
        <authorList>
            <person name="Beno S.M."/>
        </authorList>
    </citation>
    <scope>NUCLEOTIDE SEQUENCE [LARGE SCALE GENOMIC DNA]</scope>
    <source>
        <strain evidence="12 13">FSL H7-0433</strain>
        <strain evidence="11 14">FSL H7-0604</strain>
    </source>
</reference>
<dbReference type="SUPFAM" id="SSF52540">
    <property type="entry name" value="P-loop containing nucleoside triphosphate hydrolases"/>
    <property type="match status" value="1"/>
</dbReference>
<accession>A0A1R0XPU1</accession>
<dbReference type="PROSITE" id="PS50893">
    <property type="entry name" value="ABC_TRANSPORTER_2"/>
    <property type="match status" value="1"/>
</dbReference>
<evidence type="ECO:0000256" key="1">
    <source>
        <dbReference type="ARBA" id="ARBA00004202"/>
    </source>
</evidence>
<dbReference type="InterPro" id="IPR013563">
    <property type="entry name" value="Oligopep_ABC_C"/>
</dbReference>
<evidence type="ECO:0000313" key="12">
    <source>
        <dbReference type="EMBL" id="OMD37126.1"/>
    </source>
</evidence>
<dbReference type="CDD" id="cd03257">
    <property type="entry name" value="ABC_NikE_OppD_transporters"/>
    <property type="match status" value="1"/>
</dbReference>
<dbReference type="FunFam" id="3.40.50.300:FF:000016">
    <property type="entry name" value="Oligopeptide ABC transporter ATP-binding component"/>
    <property type="match status" value="1"/>
</dbReference>
<protein>
    <submittedName>
        <fullName evidence="11">Methionine ABC transporter ATP-binding protein</fullName>
    </submittedName>
</protein>
<dbReference type="Pfam" id="PF00005">
    <property type="entry name" value="ABC_tran"/>
    <property type="match status" value="1"/>
</dbReference>
<name>A0A1R0XPU1_9BACL</name>
<dbReference type="InterPro" id="IPR017871">
    <property type="entry name" value="ABC_transporter-like_CS"/>
</dbReference>
<organism evidence="11 14">
    <name type="scientific">Paenibacillus odorifer</name>
    <dbReference type="NCBI Taxonomy" id="189426"/>
    <lineage>
        <taxon>Bacteria</taxon>
        <taxon>Bacillati</taxon>
        <taxon>Bacillota</taxon>
        <taxon>Bacilli</taxon>
        <taxon>Bacillales</taxon>
        <taxon>Paenibacillaceae</taxon>
        <taxon>Paenibacillus</taxon>
    </lineage>
</organism>
<evidence type="ECO:0000256" key="2">
    <source>
        <dbReference type="ARBA" id="ARBA00005417"/>
    </source>
</evidence>
<dbReference type="PROSITE" id="PS00211">
    <property type="entry name" value="ABC_TRANSPORTER_1"/>
    <property type="match status" value="1"/>
</dbReference>
<dbReference type="EMBL" id="MKQP01000111">
    <property type="protein sequence ID" value="OMD19806.1"/>
    <property type="molecule type" value="Genomic_DNA"/>
</dbReference>
<comment type="similarity">
    <text evidence="2">Belongs to the ABC transporter superfamily.</text>
</comment>
<keyword evidence="8" id="KW-1278">Translocase</keyword>
<feature type="domain" description="ABC transporter" evidence="10">
    <location>
        <begin position="6"/>
        <end position="256"/>
    </location>
</feature>